<reference evidence="2 3" key="1">
    <citation type="submission" date="2017-09" db="EMBL/GenBank/DDBJ databases">
        <title>Depth-based differentiation of microbial function through sediment-hosted aquifers and enrichment of novel symbionts in the deep terrestrial subsurface.</title>
        <authorList>
            <person name="Probst A.J."/>
            <person name="Ladd B."/>
            <person name="Jarett J.K."/>
            <person name="Geller-Mcgrath D.E."/>
            <person name="Sieber C.M."/>
            <person name="Emerson J.B."/>
            <person name="Anantharaman K."/>
            <person name="Thomas B.C."/>
            <person name="Malmstrom R."/>
            <person name="Stieglmeier M."/>
            <person name="Klingl A."/>
            <person name="Woyke T."/>
            <person name="Ryan C.M."/>
            <person name="Banfield J.F."/>
        </authorList>
    </citation>
    <scope>NUCLEOTIDE SEQUENCE [LARGE SCALE GENOMIC DNA]</scope>
    <source>
        <strain evidence="2">CG22_combo_CG10-13_8_21_14_all_38_20</strain>
    </source>
</reference>
<dbReference type="InterPro" id="IPR007361">
    <property type="entry name" value="DUF427"/>
</dbReference>
<sequence>MKTIWNNQIITKSDDTMVVESNYYFPLKLVKMEYLTKNEVTYTYSWKGVCNYYDVTVDGKTTKMAHGCIQIKNSGQSILVAGSHSGRELRSNRKIMNRYILTRNN</sequence>
<gene>
    <name evidence="2" type="ORF">COW99_02025</name>
</gene>
<feature type="domain" description="DUF427" evidence="1">
    <location>
        <begin position="1"/>
        <end position="64"/>
    </location>
</feature>
<evidence type="ECO:0000313" key="3">
    <source>
        <dbReference type="Proteomes" id="UP000231246"/>
    </source>
</evidence>
<accession>A0A2H0BXS2</accession>
<dbReference type="Gene3D" id="2.170.150.40">
    <property type="entry name" value="Domain of unknown function (DUF427)"/>
    <property type="match status" value="1"/>
</dbReference>
<dbReference type="InterPro" id="IPR038694">
    <property type="entry name" value="DUF427_sf"/>
</dbReference>
<name>A0A2H0BXS2_9BACT</name>
<dbReference type="EMBL" id="PCTA01000014">
    <property type="protein sequence ID" value="PIP61830.1"/>
    <property type="molecule type" value="Genomic_DNA"/>
</dbReference>
<dbReference type="Proteomes" id="UP000231246">
    <property type="component" value="Unassembled WGS sequence"/>
</dbReference>
<comment type="caution">
    <text evidence="2">The sequence shown here is derived from an EMBL/GenBank/DDBJ whole genome shotgun (WGS) entry which is preliminary data.</text>
</comment>
<evidence type="ECO:0000313" key="2">
    <source>
        <dbReference type="EMBL" id="PIP61830.1"/>
    </source>
</evidence>
<dbReference type="Pfam" id="PF04248">
    <property type="entry name" value="NTP_transf_9"/>
    <property type="match status" value="1"/>
</dbReference>
<dbReference type="AlphaFoldDB" id="A0A2H0BXS2"/>
<evidence type="ECO:0000259" key="1">
    <source>
        <dbReference type="Pfam" id="PF04248"/>
    </source>
</evidence>
<protein>
    <recommendedName>
        <fullName evidence="1">DUF427 domain-containing protein</fullName>
    </recommendedName>
</protein>
<proteinExistence type="predicted"/>
<organism evidence="2 3">
    <name type="scientific">Candidatus Roizmanbacteria bacterium CG22_combo_CG10-13_8_21_14_all_38_20</name>
    <dbReference type="NCBI Taxonomy" id="1974862"/>
    <lineage>
        <taxon>Bacteria</taxon>
        <taxon>Candidatus Roizmaniibacteriota</taxon>
    </lineage>
</organism>